<dbReference type="InterPro" id="IPR046233">
    <property type="entry name" value="DUF6266"/>
</dbReference>
<gene>
    <name evidence="1" type="ORF">FA047_05935</name>
</gene>
<organism evidence="1 2">
    <name type="scientific">Pedobacter frigoris</name>
    <dbReference type="NCBI Taxonomy" id="2571272"/>
    <lineage>
        <taxon>Bacteria</taxon>
        <taxon>Pseudomonadati</taxon>
        <taxon>Bacteroidota</taxon>
        <taxon>Sphingobacteriia</taxon>
        <taxon>Sphingobacteriales</taxon>
        <taxon>Sphingobacteriaceae</taxon>
        <taxon>Pedobacter</taxon>
    </lineage>
</organism>
<proteinExistence type="predicted"/>
<reference evidence="1 2" key="1">
    <citation type="submission" date="2019-04" db="EMBL/GenBank/DDBJ databases">
        <title>Pedobacter sp. RP-3-15 sp. nov., isolated from Arctic soil.</title>
        <authorList>
            <person name="Dahal R.H."/>
            <person name="Kim D.-U."/>
        </authorList>
    </citation>
    <scope>NUCLEOTIDE SEQUENCE [LARGE SCALE GENOMIC DNA]</scope>
    <source>
        <strain evidence="1 2">RP-3-15</strain>
    </source>
</reference>
<keyword evidence="2" id="KW-1185">Reference proteome</keyword>
<accession>A0A4V5P064</accession>
<protein>
    <submittedName>
        <fullName evidence="1">Uncharacterized protein</fullName>
    </submittedName>
</protein>
<dbReference type="RefSeq" id="WP_136835030.1">
    <property type="nucleotide sequence ID" value="NZ_SWBQ01000001.1"/>
</dbReference>
<sequence>MAIANNGPHGSHRGRIGNIVYYMLNGQPVSRQIGFTDKPPTVGQLTTRLSTKICSEFLASVKEFTQIGFAAEAEGTTANPFNVAVKYNRKYIIKGTYPDLAIDFEKVVLSAGSLKQPENWQVTETADGLQYTWEADPQMPWSESTDQVMMLAYFPLKGKVIYTLFGNNRLSGSDVLEIPSSLRGTSMETYMSFVAADRKQTANSIYTGSFNQ</sequence>
<dbReference type="EMBL" id="SWBQ01000001">
    <property type="protein sequence ID" value="TKC09622.1"/>
    <property type="molecule type" value="Genomic_DNA"/>
</dbReference>
<name>A0A4V5P064_9SPHI</name>
<dbReference type="AlphaFoldDB" id="A0A4V5P064"/>
<comment type="caution">
    <text evidence="1">The sequence shown here is derived from an EMBL/GenBank/DDBJ whole genome shotgun (WGS) entry which is preliminary data.</text>
</comment>
<dbReference type="Proteomes" id="UP000307244">
    <property type="component" value="Unassembled WGS sequence"/>
</dbReference>
<evidence type="ECO:0000313" key="1">
    <source>
        <dbReference type="EMBL" id="TKC09622.1"/>
    </source>
</evidence>
<dbReference type="Pfam" id="PF19781">
    <property type="entry name" value="DUF6266"/>
    <property type="match status" value="1"/>
</dbReference>
<evidence type="ECO:0000313" key="2">
    <source>
        <dbReference type="Proteomes" id="UP000307244"/>
    </source>
</evidence>
<dbReference type="OrthoDB" id="648163at2"/>